<dbReference type="PRINTS" id="PR00364">
    <property type="entry name" value="DISEASERSIST"/>
</dbReference>
<dbReference type="InterPro" id="IPR003593">
    <property type="entry name" value="AAA+_ATPase"/>
</dbReference>
<name>A0A3B1A7J1_9ZZZZ</name>
<dbReference type="AlphaFoldDB" id="A0A3B1A7J1"/>
<dbReference type="PROSITE" id="PS51724">
    <property type="entry name" value="SPOR"/>
    <property type="match status" value="2"/>
</dbReference>
<feature type="domain" description="SPOR" evidence="1">
    <location>
        <begin position="574"/>
        <end position="652"/>
    </location>
</feature>
<evidence type="ECO:0000313" key="2">
    <source>
        <dbReference type="EMBL" id="VAW88866.1"/>
    </source>
</evidence>
<dbReference type="Pfam" id="PF05036">
    <property type="entry name" value="SPOR"/>
    <property type="match status" value="2"/>
</dbReference>
<gene>
    <name evidence="2" type="ORF">MNBD_GAMMA17-470</name>
</gene>
<dbReference type="PANTHER" id="PTHR35894">
    <property type="entry name" value="GENERAL SECRETION PATHWAY PROTEIN A-RELATED"/>
    <property type="match status" value="1"/>
</dbReference>
<reference evidence="2" key="1">
    <citation type="submission" date="2018-06" db="EMBL/GenBank/DDBJ databases">
        <authorList>
            <person name="Zhirakovskaya E."/>
        </authorList>
    </citation>
    <scope>NUCLEOTIDE SEQUENCE</scope>
</reference>
<sequence>MAAQDINGDSSAGGGYLSLYGLIREPFIGEMLPASFYPGATREQRLNLLLHLIPLGEILLITGAAGIGKTTLLEQFLARGKESWRVCRLDGSAGLGLDSNQLYQQLVQAFSPEIAEQTDRAEMERLLISQLQLLRKNAQQAMLLIDNAQHISESGLRALSKFIVDDPDEEKLLGVVLFSEPEIEEKLNNPALQVLRGQIKHTFELPLLSEEETQQYLDHRIQAAGFQGASPFTAAVNKAVFGASKGLPVKINELAQAVIQNKRHVAAPPPVAVEEEVGVDSKVKNKARRISLSMIWPFAVAAVLAGVLVFQDEFNELFDPPGEEVEAVVTAEIVELSTAEESATDVVSGMVEEVAETVVPVEQQVIESEIAVQEVMSKALAVDLLPLVELDEEVPIKAEVIEPAVVEPAVIESAEAALPVTKLVMITPSKTASKKVPAEAKPAAPKPDWVSVQPPKAYTLQIVAQQNAQKREAFIVRFELESRVERFSTNKKGVRWYVAVIGVYDSRTAALEASRQLPEGVVPWVRSFASIQKELWQAELARDVKRAESVVKPLISGRDSAQSLLTDQERWVMARSPDHYVLQLAAFEKEAKTRGFIESHQLQDLGKLVRLMNKGQLWYVAIYGDVVNRPEALQLADDLESSKGVSRPWVRSFGSLQRAVEKIQQK</sequence>
<dbReference type="SUPFAM" id="SSF52540">
    <property type="entry name" value="P-loop containing nucleoside triphosphate hydrolases"/>
    <property type="match status" value="1"/>
</dbReference>
<dbReference type="Gene3D" id="3.30.70.1070">
    <property type="entry name" value="Sporulation related repeat"/>
    <property type="match status" value="2"/>
</dbReference>
<organism evidence="2">
    <name type="scientific">hydrothermal vent metagenome</name>
    <dbReference type="NCBI Taxonomy" id="652676"/>
    <lineage>
        <taxon>unclassified sequences</taxon>
        <taxon>metagenomes</taxon>
        <taxon>ecological metagenomes</taxon>
    </lineage>
</organism>
<dbReference type="InterPro" id="IPR007730">
    <property type="entry name" value="SPOR-like_dom"/>
</dbReference>
<dbReference type="PANTHER" id="PTHR35894:SF1">
    <property type="entry name" value="PHOSPHORIBULOKINASE _ URIDINE KINASE FAMILY"/>
    <property type="match status" value="1"/>
</dbReference>
<dbReference type="Pfam" id="PF13401">
    <property type="entry name" value="AAA_22"/>
    <property type="match status" value="1"/>
</dbReference>
<dbReference type="GO" id="GO:0042834">
    <property type="term" value="F:peptidoglycan binding"/>
    <property type="evidence" value="ECO:0007669"/>
    <property type="project" value="InterPro"/>
</dbReference>
<proteinExistence type="predicted"/>
<dbReference type="InterPro" id="IPR049945">
    <property type="entry name" value="AAA_22"/>
</dbReference>
<feature type="domain" description="SPOR" evidence="1">
    <location>
        <begin position="452"/>
        <end position="534"/>
    </location>
</feature>
<dbReference type="SMART" id="SM00382">
    <property type="entry name" value="AAA"/>
    <property type="match status" value="1"/>
</dbReference>
<dbReference type="InterPro" id="IPR027417">
    <property type="entry name" value="P-loop_NTPase"/>
</dbReference>
<accession>A0A3B1A7J1</accession>
<protein>
    <recommendedName>
        <fullName evidence="1">SPOR domain-containing protein</fullName>
    </recommendedName>
</protein>
<dbReference type="InterPro" id="IPR052026">
    <property type="entry name" value="ExeA_AAA_ATPase_DNA-bind"/>
</dbReference>
<dbReference type="EMBL" id="UOFQ01000110">
    <property type="protein sequence ID" value="VAW88866.1"/>
    <property type="molecule type" value="Genomic_DNA"/>
</dbReference>
<dbReference type="GO" id="GO:0016887">
    <property type="term" value="F:ATP hydrolysis activity"/>
    <property type="evidence" value="ECO:0007669"/>
    <property type="project" value="InterPro"/>
</dbReference>
<dbReference type="SUPFAM" id="SSF110997">
    <property type="entry name" value="Sporulation related repeat"/>
    <property type="match status" value="1"/>
</dbReference>
<evidence type="ECO:0000259" key="1">
    <source>
        <dbReference type="PROSITE" id="PS51724"/>
    </source>
</evidence>
<dbReference type="InterPro" id="IPR036680">
    <property type="entry name" value="SPOR-like_sf"/>
</dbReference>
<dbReference type="Gene3D" id="3.40.50.300">
    <property type="entry name" value="P-loop containing nucleotide triphosphate hydrolases"/>
    <property type="match status" value="1"/>
</dbReference>